<evidence type="ECO:0000256" key="6">
    <source>
        <dbReference type="SAM" id="Phobius"/>
    </source>
</evidence>
<keyword evidence="3 6" id="KW-1133">Transmembrane helix</keyword>
<reference evidence="8" key="1">
    <citation type="journal article" date="2019" name="Int. J. Syst. Evol. Microbiol.">
        <title>The Global Catalogue of Microorganisms (GCM) 10K type strain sequencing project: providing services to taxonomists for standard genome sequencing and annotation.</title>
        <authorList>
            <consortium name="The Broad Institute Genomics Platform"/>
            <consortium name="The Broad Institute Genome Sequencing Center for Infectious Disease"/>
            <person name="Wu L."/>
            <person name="Ma J."/>
        </authorList>
    </citation>
    <scope>NUCLEOTIDE SEQUENCE [LARGE SCALE GENOMIC DNA]</scope>
    <source>
        <strain evidence="8">JCM 18123</strain>
    </source>
</reference>
<feature type="transmembrane region" description="Helical" evidence="6">
    <location>
        <begin position="133"/>
        <end position="150"/>
    </location>
</feature>
<keyword evidence="2 6" id="KW-0812">Transmembrane</keyword>
<feature type="transmembrane region" description="Helical" evidence="6">
    <location>
        <begin position="47"/>
        <end position="65"/>
    </location>
</feature>
<feature type="transmembrane region" description="Helical" evidence="6">
    <location>
        <begin position="191"/>
        <end position="210"/>
    </location>
</feature>
<keyword evidence="8" id="KW-1185">Reference proteome</keyword>
<name>A0ABP9GE00_9ACTN</name>
<dbReference type="Proteomes" id="UP001499993">
    <property type="component" value="Unassembled WGS sequence"/>
</dbReference>
<evidence type="ECO:0000313" key="8">
    <source>
        <dbReference type="Proteomes" id="UP001499993"/>
    </source>
</evidence>
<protein>
    <recommendedName>
        <fullName evidence="9">Magnesium transporter NIPA</fullName>
    </recommendedName>
</protein>
<proteinExistence type="predicted"/>
<evidence type="ECO:0000256" key="4">
    <source>
        <dbReference type="ARBA" id="ARBA00023136"/>
    </source>
</evidence>
<dbReference type="EMBL" id="BAABIK010000010">
    <property type="protein sequence ID" value="GAA4939743.1"/>
    <property type="molecule type" value="Genomic_DNA"/>
</dbReference>
<accession>A0ABP9GE00</accession>
<feature type="compositionally biased region" description="Basic and acidic residues" evidence="5">
    <location>
        <begin position="306"/>
        <end position="325"/>
    </location>
</feature>
<evidence type="ECO:0008006" key="9">
    <source>
        <dbReference type="Google" id="ProtNLM"/>
    </source>
</evidence>
<evidence type="ECO:0000256" key="5">
    <source>
        <dbReference type="SAM" id="MobiDB-lite"/>
    </source>
</evidence>
<feature type="transmembrane region" description="Helical" evidence="6">
    <location>
        <begin position="101"/>
        <end position="118"/>
    </location>
</feature>
<evidence type="ECO:0000256" key="1">
    <source>
        <dbReference type="ARBA" id="ARBA00004141"/>
    </source>
</evidence>
<keyword evidence="4 6" id="KW-0472">Membrane</keyword>
<feature type="transmembrane region" description="Helical" evidence="6">
    <location>
        <begin position="71"/>
        <end position="89"/>
    </location>
</feature>
<comment type="caution">
    <text evidence="7">The sequence shown here is derived from an EMBL/GenBank/DDBJ whole genome shotgun (WGS) entry which is preliminary data.</text>
</comment>
<feature type="transmembrane region" description="Helical" evidence="6">
    <location>
        <begin position="162"/>
        <end position="185"/>
    </location>
</feature>
<comment type="subcellular location">
    <subcellularLocation>
        <location evidence="1">Membrane</location>
        <topology evidence="1">Multi-pass membrane protein</topology>
    </subcellularLocation>
</comment>
<organism evidence="7 8">
    <name type="scientific">Streptomonospora halophila</name>
    <dbReference type="NCBI Taxonomy" id="427369"/>
    <lineage>
        <taxon>Bacteria</taxon>
        <taxon>Bacillati</taxon>
        <taxon>Actinomycetota</taxon>
        <taxon>Actinomycetes</taxon>
        <taxon>Streptosporangiales</taxon>
        <taxon>Nocardiopsidaceae</taxon>
        <taxon>Streptomonospora</taxon>
    </lineage>
</organism>
<feature type="transmembrane region" description="Helical" evidence="6">
    <location>
        <begin position="254"/>
        <end position="271"/>
    </location>
</feature>
<evidence type="ECO:0000256" key="3">
    <source>
        <dbReference type="ARBA" id="ARBA00022989"/>
    </source>
</evidence>
<dbReference type="PANTHER" id="PTHR40761:SF1">
    <property type="entry name" value="CONSERVED INTEGRAL MEMBRANE ALANINE VALINE AND LEUCINE RICH PROTEIN-RELATED"/>
    <property type="match status" value="1"/>
</dbReference>
<evidence type="ECO:0000256" key="2">
    <source>
        <dbReference type="ARBA" id="ARBA00022692"/>
    </source>
</evidence>
<feature type="region of interest" description="Disordered" evidence="5">
    <location>
        <begin position="275"/>
        <end position="387"/>
    </location>
</feature>
<evidence type="ECO:0000313" key="7">
    <source>
        <dbReference type="EMBL" id="GAA4939743.1"/>
    </source>
</evidence>
<dbReference type="PANTHER" id="PTHR40761">
    <property type="entry name" value="CONSERVED INTEGRAL MEMBRANE ALANINE VALINE AND LEUCINE RICH PROTEIN-RELATED"/>
    <property type="match status" value="1"/>
</dbReference>
<dbReference type="InterPro" id="IPR008521">
    <property type="entry name" value="Mg_trans_NIPA"/>
</dbReference>
<sequence>MSLPVVIAIAGALAVAAGAAFQERSVVRAPRLGQLRLLAFLVRSRGWCLGTLLTVAGVVAHMAALSSAPLIIIQPIGVSGLLFAVMLSAFFRRQRLEKAQVIGSLAVTAALAGLLATLPDHAGAPVPTRAETFLMPLGCAGVMLACLAAARFTGPVTRAWTLALAGGVAYGATSAFARVIGSAAVSDVLAIVQPLSLVGLAIGLSGAVVVQNAYRSGHFALAYATLLISDPLSAAVIGVVFFDERIPTGPVDGTIAAAAAVLLVVGVVTLARASRPAPAPPVQGTARLGKGVTSEQVGGSAASAPHGRDSERHVWSHDERPAEGTHRRRDPSARPLRSAGGSAGGAGHRPELGRGPGPGRGPSAERGVGGGRADWAVHPARPGDSSR</sequence>
<feature type="transmembrane region" description="Helical" evidence="6">
    <location>
        <begin position="6"/>
        <end position="26"/>
    </location>
</feature>
<dbReference type="RefSeq" id="WP_344142798.1">
    <property type="nucleotide sequence ID" value="NZ_BAABIK010000010.1"/>
</dbReference>
<dbReference type="SUPFAM" id="SSF103481">
    <property type="entry name" value="Multidrug resistance efflux transporter EmrE"/>
    <property type="match status" value="1"/>
</dbReference>
<gene>
    <name evidence="7" type="ORF">GCM10023224_21620</name>
</gene>
<dbReference type="InterPro" id="IPR037185">
    <property type="entry name" value="EmrE-like"/>
</dbReference>
<feature type="transmembrane region" description="Helical" evidence="6">
    <location>
        <begin position="222"/>
        <end position="242"/>
    </location>
</feature>
<dbReference type="NCBIfam" id="NF038012">
    <property type="entry name" value="DMT_1"/>
    <property type="match status" value="1"/>
</dbReference>
<dbReference type="Pfam" id="PF05653">
    <property type="entry name" value="Mg_trans_NIPA"/>
    <property type="match status" value="1"/>
</dbReference>